<feature type="transmembrane region" description="Helical" evidence="1">
    <location>
        <begin position="203"/>
        <end position="235"/>
    </location>
</feature>
<reference evidence="2" key="1">
    <citation type="submission" date="2020-11" db="EMBL/GenBank/DDBJ databases">
        <authorList>
            <consortium name="DOE Joint Genome Institute"/>
            <person name="Ahrendt S."/>
            <person name="Riley R."/>
            <person name="Andreopoulos W."/>
            <person name="Labutti K."/>
            <person name="Pangilinan J."/>
            <person name="Ruiz-Duenas F.J."/>
            <person name="Barrasa J.M."/>
            <person name="Sanchez-Garcia M."/>
            <person name="Camarero S."/>
            <person name="Miyauchi S."/>
            <person name="Serrano A."/>
            <person name="Linde D."/>
            <person name="Babiker R."/>
            <person name="Drula E."/>
            <person name="Ayuso-Fernandez I."/>
            <person name="Pacheco R."/>
            <person name="Padilla G."/>
            <person name="Ferreira P."/>
            <person name="Barriuso J."/>
            <person name="Kellner H."/>
            <person name="Castanera R."/>
            <person name="Alfaro M."/>
            <person name="Ramirez L."/>
            <person name="Pisabarro A.G."/>
            <person name="Kuo A."/>
            <person name="Tritt A."/>
            <person name="Lipzen A."/>
            <person name="He G."/>
            <person name="Yan M."/>
            <person name="Ng V."/>
            <person name="Cullen D."/>
            <person name="Martin F."/>
            <person name="Rosso M.-N."/>
            <person name="Henrissat B."/>
            <person name="Hibbett D."/>
            <person name="Martinez A.T."/>
            <person name="Grigoriev I.V."/>
        </authorList>
    </citation>
    <scope>NUCLEOTIDE SEQUENCE</scope>
    <source>
        <strain evidence="2">CIRM-BRFM 674</strain>
    </source>
</reference>
<dbReference type="AlphaFoldDB" id="A0A9P6CN33"/>
<gene>
    <name evidence="2" type="ORF">BDN70DRAFT_479530</name>
</gene>
<sequence>MLLQDPLVNSTFNLDVSGVAGFFGGEEYLAAMATIHLMRYRRWLGWYNSPGSYYLAKKYGTLAKSRIWVALFPGRPIEPAEMLQLDSQGSGPQFWSPDIQLDKTGHLAYLLARYCEQRADITSKEPSRMRIPPSRDIEDNDHPASSIPLSSLPFMPNWPNSFIASSPAYMKTYSVTIMDLSNCKPWPEYPAIPSKYLLPFQPLGLLVTFTTIVGAILSALWGDFFCCAMILLGAISNGVNFYILGSSFLMLSFPNLLPLKGDGMLVSDHSIVILRSGGNENGINNIIKGRFRLEYRSTPRYHNIGVCAAILTLQASLQLFLVPQGKLIGQIIFLATFSISWIFNKYLTTFDHEALQAEIMFKTLGLSSKPEQVHFKSWSSALAFTAFQLHPDFLNDFAVDSKDNNKWIGIWKDIITEAYARMCHPTLVPRSPEVERRIAALSPLHQRFFQVAIEIAGDAYQESERINRRNA</sequence>
<keyword evidence="1" id="KW-0472">Membrane</keyword>
<dbReference type="Proteomes" id="UP000807469">
    <property type="component" value="Unassembled WGS sequence"/>
</dbReference>
<keyword evidence="3" id="KW-1185">Reference proteome</keyword>
<accession>A0A9P6CN33</accession>
<dbReference type="OrthoDB" id="2366471at2759"/>
<comment type="caution">
    <text evidence="2">The sequence shown here is derived from an EMBL/GenBank/DDBJ whole genome shotgun (WGS) entry which is preliminary data.</text>
</comment>
<keyword evidence="1" id="KW-0812">Transmembrane</keyword>
<organism evidence="2 3">
    <name type="scientific">Pholiota conissans</name>
    <dbReference type="NCBI Taxonomy" id="109636"/>
    <lineage>
        <taxon>Eukaryota</taxon>
        <taxon>Fungi</taxon>
        <taxon>Dikarya</taxon>
        <taxon>Basidiomycota</taxon>
        <taxon>Agaricomycotina</taxon>
        <taxon>Agaricomycetes</taxon>
        <taxon>Agaricomycetidae</taxon>
        <taxon>Agaricales</taxon>
        <taxon>Agaricineae</taxon>
        <taxon>Strophariaceae</taxon>
        <taxon>Pholiota</taxon>
    </lineage>
</organism>
<protein>
    <submittedName>
        <fullName evidence="2">Uncharacterized protein</fullName>
    </submittedName>
</protein>
<keyword evidence="1" id="KW-1133">Transmembrane helix</keyword>
<evidence type="ECO:0000313" key="3">
    <source>
        <dbReference type="Proteomes" id="UP000807469"/>
    </source>
</evidence>
<dbReference type="EMBL" id="MU155537">
    <property type="protein sequence ID" value="KAF9472417.1"/>
    <property type="molecule type" value="Genomic_DNA"/>
</dbReference>
<proteinExistence type="predicted"/>
<evidence type="ECO:0000313" key="2">
    <source>
        <dbReference type="EMBL" id="KAF9472417.1"/>
    </source>
</evidence>
<evidence type="ECO:0000256" key="1">
    <source>
        <dbReference type="SAM" id="Phobius"/>
    </source>
</evidence>
<feature type="transmembrane region" description="Helical" evidence="1">
    <location>
        <begin position="327"/>
        <end position="343"/>
    </location>
</feature>
<name>A0A9P6CN33_9AGAR</name>